<comment type="catalytic activity">
    <reaction evidence="8">
        <text>(6S)-5,6,7,8-tetrahydrofolate + NADP(+) = 7,8-dihydrofolate + NADPH + H(+)</text>
        <dbReference type="Rhea" id="RHEA:15009"/>
        <dbReference type="ChEBI" id="CHEBI:15378"/>
        <dbReference type="ChEBI" id="CHEBI:57451"/>
        <dbReference type="ChEBI" id="CHEBI:57453"/>
        <dbReference type="ChEBI" id="CHEBI:57783"/>
        <dbReference type="ChEBI" id="CHEBI:58349"/>
        <dbReference type="EC" id="1.5.1.3"/>
    </reaction>
</comment>
<dbReference type="PRINTS" id="PR00070">
    <property type="entry name" value="DHFR"/>
</dbReference>
<reference evidence="11 12" key="2">
    <citation type="journal article" date="2013" name="PLoS ONE">
        <title>INDIGO - INtegrated Data Warehouse of MIcrobial GenOmes with Examples from the Red Sea Extremophiles.</title>
        <authorList>
            <person name="Alam I."/>
            <person name="Antunes A."/>
            <person name="Kamau A.A."/>
            <person name="Ba Alawi W."/>
            <person name="Kalkatawi M."/>
            <person name="Stingl U."/>
            <person name="Bajic V.B."/>
        </authorList>
    </citation>
    <scope>NUCLEOTIDE SEQUENCE [LARGE SCALE GENOMIC DNA]</scope>
    <source>
        <strain evidence="11 12">E1L3A</strain>
    </source>
</reference>
<dbReference type="Proteomes" id="UP000006242">
    <property type="component" value="Unassembled WGS sequence"/>
</dbReference>
<keyword evidence="4 8" id="KW-0554">One-carbon metabolism</keyword>
<evidence type="ECO:0000256" key="1">
    <source>
        <dbReference type="ARBA" id="ARBA00004903"/>
    </source>
</evidence>
<dbReference type="STRING" id="1033802.SSPSH_000128"/>
<dbReference type="PIRSF" id="PIRSF000194">
    <property type="entry name" value="DHFR"/>
    <property type="match status" value="1"/>
</dbReference>
<keyword evidence="6 8" id="KW-0560">Oxidoreductase</keyword>
<comment type="pathway">
    <text evidence="1 8">Cofactor biosynthesis; tetrahydrofolate biosynthesis; 5,6,7,8-tetrahydrofolate from 7,8-dihydrofolate: step 1/1.</text>
</comment>
<feature type="domain" description="DHFR" evidence="10">
    <location>
        <begin position="13"/>
        <end position="172"/>
    </location>
</feature>
<evidence type="ECO:0000256" key="4">
    <source>
        <dbReference type="ARBA" id="ARBA00022563"/>
    </source>
</evidence>
<evidence type="ECO:0000256" key="9">
    <source>
        <dbReference type="RuleBase" id="RU004474"/>
    </source>
</evidence>
<evidence type="ECO:0000256" key="6">
    <source>
        <dbReference type="ARBA" id="ARBA00023002"/>
    </source>
</evidence>
<dbReference type="PROSITE" id="PS51330">
    <property type="entry name" value="DHFR_2"/>
    <property type="match status" value="1"/>
</dbReference>
<dbReference type="eggNOG" id="COG0262">
    <property type="taxonomic scope" value="Bacteria"/>
</dbReference>
<reference evidence="11 12" key="1">
    <citation type="journal article" date="2011" name="J. Bacteriol.">
        <title>Genome sequence of Salinisphaera shabanensis, a gammaproteobacterium from the harsh, variable environment of the brine-seawater interface of the Shaban Deep in the Red Sea.</title>
        <authorList>
            <person name="Antunes A."/>
            <person name="Alam I."/>
            <person name="Bajic V.B."/>
            <person name="Stingl U."/>
        </authorList>
    </citation>
    <scope>NUCLEOTIDE SEQUENCE [LARGE SCALE GENOMIC DNA]</scope>
    <source>
        <strain evidence="11 12">E1L3A</strain>
    </source>
</reference>
<dbReference type="OrthoDB" id="9804315at2"/>
<evidence type="ECO:0000256" key="7">
    <source>
        <dbReference type="ARBA" id="ARBA00025067"/>
    </source>
</evidence>
<dbReference type="PROSITE" id="PS00075">
    <property type="entry name" value="DHFR_1"/>
    <property type="match status" value="1"/>
</dbReference>
<evidence type="ECO:0000256" key="5">
    <source>
        <dbReference type="ARBA" id="ARBA00022857"/>
    </source>
</evidence>
<proteinExistence type="inferred from homology"/>
<dbReference type="GO" id="GO:0004146">
    <property type="term" value="F:dihydrofolate reductase activity"/>
    <property type="evidence" value="ECO:0007669"/>
    <property type="project" value="UniProtKB-EC"/>
</dbReference>
<dbReference type="UniPathway" id="UPA00077">
    <property type="reaction ID" value="UER00158"/>
</dbReference>
<dbReference type="InterPro" id="IPR012259">
    <property type="entry name" value="DHFR"/>
</dbReference>
<keyword evidence="12" id="KW-1185">Reference proteome</keyword>
<organism evidence="11 12">
    <name type="scientific">Salinisphaera shabanensis E1L3A</name>
    <dbReference type="NCBI Taxonomy" id="1033802"/>
    <lineage>
        <taxon>Bacteria</taxon>
        <taxon>Pseudomonadati</taxon>
        <taxon>Pseudomonadota</taxon>
        <taxon>Gammaproteobacteria</taxon>
        <taxon>Salinisphaerales</taxon>
        <taxon>Salinisphaeraceae</taxon>
        <taxon>Salinisphaera</taxon>
    </lineage>
</organism>
<evidence type="ECO:0000256" key="8">
    <source>
        <dbReference type="PIRNR" id="PIRNR000194"/>
    </source>
</evidence>
<dbReference type="RefSeq" id="WP_021031249.1">
    <property type="nucleotide sequence ID" value="NZ_AFNV02000001.1"/>
</dbReference>
<dbReference type="GO" id="GO:0046452">
    <property type="term" value="P:dihydrofolate metabolic process"/>
    <property type="evidence" value="ECO:0007669"/>
    <property type="project" value="TreeGrafter"/>
</dbReference>
<dbReference type="PANTHER" id="PTHR48069">
    <property type="entry name" value="DIHYDROFOLATE REDUCTASE"/>
    <property type="match status" value="1"/>
</dbReference>
<dbReference type="EMBL" id="AFNV02000001">
    <property type="protein sequence ID" value="ERJ20786.1"/>
    <property type="molecule type" value="Genomic_DNA"/>
</dbReference>
<dbReference type="InterPro" id="IPR024072">
    <property type="entry name" value="DHFR-like_dom_sf"/>
</dbReference>
<dbReference type="PANTHER" id="PTHR48069:SF3">
    <property type="entry name" value="DIHYDROFOLATE REDUCTASE"/>
    <property type="match status" value="1"/>
</dbReference>
<dbReference type="GO" id="GO:0070401">
    <property type="term" value="F:NADP+ binding"/>
    <property type="evidence" value="ECO:0007669"/>
    <property type="project" value="UniProtKB-ARBA"/>
</dbReference>
<dbReference type="Gene3D" id="3.40.430.10">
    <property type="entry name" value="Dihydrofolate Reductase, subunit A"/>
    <property type="match status" value="1"/>
</dbReference>
<dbReference type="InterPro" id="IPR017925">
    <property type="entry name" value="DHFR_CS"/>
</dbReference>
<evidence type="ECO:0000313" key="12">
    <source>
        <dbReference type="Proteomes" id="UP000006242"/>
    </source>
</evidence>
<dbReference type="CDD" id="cd00209">
    <property type="entry name" value="DHFR"/>
    <property type="match status" value="1"/>
</dbReference>
<comment type="function">
    <text evidence="7 8">Key enzyme in folate metabolism. Catalyzes an essential reaction for de novo glycine and purine synthesis, and for DNA precursor synthesis.</text>
</comment>
<dbReference type="InterPro" id="IPR001796">
    <property type="entry name" value="DHFR_dom"/>
</dbReference>
<evidence type="ECO:0000313" key="11">
    <source>
        <dbReference type="EMBL" id="ERJ20786.1"/>
    </source>
</evidence>
<accession>U2EAV6</accession>
<dbReference type="EC" id="1.5.1.3" evidence="3 8"/>
<comment type="similarity">
    <text evidence="2 8 9">Belongs to the dihydrofolate reductase family.</text>
</comment>
<keyword evidence="5 8" id="KW-0521">NADP</keyword>
<evidence type="ECO:0000256" key="3">
    <source>
        <dbReference type="ARBA" id="ARBA00012856"/>
    </source>
</evidence>
<dbReference type="Pfam" id="PF00186">
    <property type="entry name" value="DHFR_1"/>
    <property type="match status" value="1"/>
</dbReference>
<name>U2EAV6_9GAMM</name>
<dbReference type="GO" id="GO:0046655">
    <property type="term" value="P:folic acid metabolic process"/>
    <property type="evidence" value="ECO:0007669"/>
    <property type="project" value="TreeGrafter"/>
</dbReference>
<evidence type="ECO:0000259" key="10">
    <source>
        <dbReference type="PROSITE" id="PS51330"/>
    </source>
</evidence>
<evidence type="ECO:0000256" key="2">
    <source>
        <dbReference type="ARBA" id="ARBA00009539"/>
    </source>
</evidence>
<dbReference type="FunFam" id="3.40.430.10:FF:000001">
    <property type="entry name" value="Dihydrofolate reductase"/>
    <property type="match status" value="1"/>
</dbReference>
<protein>
    <recommendedName>
        <fullName evidence="3 8">Dihydrofolate reductase</fullName>
        <ecNumber evidence="3 8">1.5.1.3</ecNumber>
    </recommendedName>
</protein>
<sequence length="176" mass="19607">MSTANVLSPADVRLSLIAAMDQNGVIGAEGGMPWHIPDDLRWFKQQTLNKPILMGRRTFESIGRALPKRRNLVLTRDSNFMADGVERVADVQQAIDIAAADGAAELMVIGGAQIYGLTLERAHTLQLTRIDAAYTGDTWFPAIEWEAWQLVYEQCVPATGDVPAHRFMTWQRRSRA</sequence>
<dbReference type="GO" id="GO:0046654">
    <property type="term" value="P:tetrahydrofolate biosynthetic process"/>
    <property type="evidence" value="ECO:0007669"/>
    <property type="project" value="UniProtKB-UniPathway"/>
</dbReference>
<dbReference type="AlphaFoldDB" id="U2EAV6"/>
<dbReference type="GO" id="GO:0005829">
    <property type="term" value="C:cytosol"/>
    <property type="evidence" value="ECO:0007669"/>
    <property type="project" value="TreeGrafter"/>
</dbReference>
<dbReference type="GO" id="GO:0006730">
    <property type="term" value="P:one-carbon metabolic process"/>
    <property type="evidence" value="ECO:0007669"/>
    <property type="project" value="UniProtKB-KW"/>
</dbReference>
<gene>
    <name evidence="11" type="primary">folA</name>
    <name evidence="11" type="ORF">SSPSH_000128</name>
</gene>
<dbReference type="SUPFAM" id="SSF53597">
    <property type="entry name" value="Dihydrofolate reductase-like"/>
    <property type="match status" value="1"/>
</dbReference>
<comment type="caution">
    <text evidence="11">The sequence shown here is derived from an EMBL/GenBank/DDBJ whole genome shotgun (WGS) entry which is preliminary data.</text>
</comment>